<proteinExistence type="predicted"/>
<gene>
    <name evidence="1" type="ORF">K6958_08265</name>
</gene>
<reference evidence="1" key="1">
    <citation type="submission" date="2021-09" db="EMBL/GenBank/DDBJ databases">
        <title>First case of bloodstream infection caused by Mixta hanseatica sp. nov., a member of the Erwiniaceae family.</title>
        <authorList>
            <person name="Both A."/>
            <person name="Huang J."/>
            <person name="Wenzel P."/>
            <person name="Aepfelbacher M."/>
            <person name="Rohde H."/>
            <person name="Christner M."/>
            <person name="Hentschke M."/>
        </authorList>
    </citation>
    <scope>NUCLEOTIDE SEQUENCE</scope>
    <source>
        <strain evidence="1">X22927</strain>
    </source>
</reference>
<keyword evidence="1" id="KW-0547">Nucleotide-binding</keyword>
<accession>A0ABY4RBB3</accession>
<dbReference type="GO" id="GO:0005524">
    <property type="term" value="F:ATP binding"/>
    <property type="evidence" value="ECO:0007669"/>
    <property type="project" value="UniProtKB-KW"/>
</dbReference>
<evidence type="ECO:0000313" key="2">
    <source>
        <dbReference type="Proteomes" id="UP001056635"/>
    </source>
</evidence>
<dbReference type="Proteomes" id="UP001056635">
    <property type="component" value="Chromosome"/>
</dbReference>
<sequence length="327" mass="37324">MNNLWLSSFCLIEPEDQFYLYYPSWLNVWESHLYNRAIKSTHAQGWYFKRFGCDNALYEREMIRKPAYIKYIEAMEQAADRALLQLTAKERMRLMKSRTAFIYVDAWGESGLFENISSALHVATIDTLPKNLLKKFSVKAFTCKVRGEQHGFMQALNMAQDYLNWNVFDFIVICAAYRAIPLLVFSAAESVAENNPRDLKMNISVERVGCFIFSQRESALQVECGQYMVPATNAFTVNRLYDDNAVITHLAIAGLSPGWLYPARADKQNAAAPETFSLSEKYGDSGCLSPALSWIYLENHAAAAVKMRTVMPGALGSYHYFDTRYQT</sequence>
<keyword evidence="2" id="KW-1185">Reference proteome</keyword>
<dbReference type="RefSeq" id="WP_249894194.1">
    <property type="nucleotide sequence ID" value="NZ_CP082904.1"/>
</dbReference>
<organism evidence="1 2">
    <name type="scientific">Mixta hanseatica</name>
    <dbReference type="NCBI Taxonomy" id="2872648"/>
    <lineage>
        <taxon>Bacteria</taxon>
        <taxon>Pseudomonadati</taxon>
        <taxon>Pseudomonadota</taxon>
        <taxon>Gammaproteobacteria</taxon>
        <taxon>Enterobacterales</taxon>
        <taxon>Erwiniaceae</taxon>
        <taxon>Mixta</taxon>
    </lineage>
</organism>
<name>A0ABY4RBB3_9GAMM</name>
<keyword evidence="1" id="KW-0067">ATP-binding</keyword>
<evidence type="ECO:0000313" key="1">
    <source>
        <dbReference type="EMBL" id="UQY45633.1"/>
    </source>
</evidence>
<protein>
    <submittedName>
        <fullName evidence="1">ATP-binding protein</fullName>
    </submittedName>
</protein>
<dbReference type="EMBL" id="CP082904">
    <property type="protein sequence ID" value="UQY45633.1"/>
    <property type="molecule type" value="Genomic_DNA"/>
</dbReference>